<dbReference type="InterPro" id="IPR023828">
    <property type="entry name" value="Peptidase_S8_Ser-AS"/>
</dbReference>
<feature type="active site" description="Charge relay system" evidence="8 9">
    <location>
        <position position="217"/>
    </location>
</feature>
<dbReference type="Gene3D" id="3.50.30.30">
    <property type="match status" value="1"/>
</dbReference>
<dbReference type="PROSITE" id="PS00137">
    <property type="entry name" value="SUBTILASE_HIS"/>
    <property type="match status" value="1"/>
</dbReference>
<protein>
    <submittedName>
        <fullName evidence="15">S8 family serine peptidase</fullName>
    </submittedName>
</protein>
<dbReference type="InterPro" id="IPR015500">
    <property type="entry name" value="Peptidase_S8_subtilisin-rel"/>
</dbReference>
<keyword evidence="5 11" id="KW-0732">Signal</keyword>
<dbReference type="PRINTS" id="PR00723">
    <property type="entry name" value="SUBTILISIN"/>
</dbReference>
<dbReference type="PANTHER" id="PTHR43806:SF66">
    <property type="entry name" value="SERIN ENDOPEPTIDASE"/>
    <property type="match status" value="1"/>
</dbReference>
<organism evidence="15 16">
    <name type="scientific">Deinococcus terrestris</name>
    <dbReference type="NCBI Taxonomy" id="2651870"/>
    <lineage>
        <taxon>Bacteria</taxon>
        <taxon>Thermotogati</taxon>
        <taxon>Deinococcota</taxon>
        <taxon>Deinococci</taxon>
        <taxon>Deinococcales</taxon>
        <taxon>Deinococcaceae</taxon>
        <taxon>Deinococcus</taxon>
    </lineage>
</organism>
<evidence type="ECO:0000256" key="10">
    <source>
        <dbReference type="RuleBase" id="RU003355"/>
    </source>
</evidence>
<evidence type="ECO:0000313" key="16">
    <source>
        <dbReference type="Proteomes" id="UP000484842"/>
    </source>
</evidence>
<reference evidence="15 16" key="1">
    <citation type="submission" date="2019-10" db="EMBL/GenBank/DDBJ databases">
        <title>Deinococcus sp. isolated from soil.</title>
        <authorList>
            <person name="Li Y."/>
            <person name="Wang J."/>
        </authorList>
    </citation>
    <scope>NUCLEOTIDE SEQUENCE [LARGE SCALE GENOMIC DNA]</scope>
    <source>
        <strain evidence="15 16">SDU3-2</strain>
    </source>
</reference>
<evidence type="ECO:0000256" key="5">
    <source>
        <dbReference type="ARBA" id="ARBA00022729"/>
    </source>
</evidence>
<dbReference type="InterPro" id="IPR010259">
    <property type="entry name" value="S8pro/Inhibitor_I9"/>
</dbReference>
<dbReference type="InterPro" id="IPR000209">
    <property type="entry name" value="Peptidase_S8/S53_dom"/>
</dbReference>
<feature type="active site" description="Charge relay system" evidence="8 9">
    <location>
        <position position="539"/>
    </location>
</feature>
<evidence type="ECO:0000313" key="15">
    <source>
        <dbReference type="EMBL" id="MPY66652.1"/>
    </source>
</evidence>
<keyword evidence="2" id="KW-0134">Cell wall</keyword>
<dbReference type="InterPro" id="IPR022398">
    <property type="entry name" value="Peptidase_S8_His-AS"/>
</dbReference>
<evidence type="ECO:0000256" key="11">
    <source>
        <dbReference type="SAM" id="SignalP"/>
    </source>
</evidence>
<dbReference type="SUPFAM" id="SSF52025">
    <property type="entry name" value="PA domain"/>
    <property type="match status" value="1"/>
</dbReference>
<dbReference type="Gene3D" id="3.30.70.80">
    <property type="entry name" value="Peptidase S8 propeptide/proteinase inhibitor I9"/>
    <property type="match status" value="1"/>
</dbReference>
<dbReference type="Pfam" id="PF05922">
    <property type="entry name" value="Inhibitor_I9"/>
    <property type="match status" value="1"/>
</dbReference>
<dbReference type="InterPro" id="IPR037045">
    <property type="entry name" value="S8pro/Inhibitor_I9_sf"/>
</dbReference>
<keyword evidence="16" id="KW-1185">Reference proteome</keyword>
<dbReference type="InterPro" id="IPR003137">
    <property type="entry name" value="PA_domain"/>
</dbReference>
<dbReference type="GO" id="GO:0016020">
    <property type="term" value="C:membrane"/>
    <property type="evidence" value="ECO:0007669"/>
    <property type="project" value="InterPro"/>
</dbReference>
<dbReference type="PROSITE" id="PS00136">
    <property type="entry name" value="SUBTILASE_ASP"/>
    <property type="match status" value="1"/>
</dbReference>
<evidence type="ECO:0000256" key="7">
    <source>
        <dbReference type="ARBA" id="ARBA00022825"/>
    </source>
</evidence>
<feature type="domain" description="Inhibitor I9" evidence="14">
    <location>
        <begin position="91"/>
        <end position="123"/>
    </location>
</feature>
<dbReference type="Proteomes" id="UP000484842">
    <property type="component" value="Unassembled WGS sequence"/>
</dbReference>
<proteinExistence type="inferred from homology"/>
<evidence type="ECO:0000256" key="8">
    <source>
        <dbReference type="PIRSR" id="PIRSR615500-1"/>
    </source>
</evidence>
<comment type="caution">
    <text evidence="15">The sequence shown here is derived from an EMBL/GenBank/DDBJ whole genome shotgun (WGS) entry which is preliminary data.</text>
</comment>
<comment type="similarity">
    <text evidence="1 9 10">Belongs to the peptidase S8 family.</text>
</comment>
<dbReference type="PROSITE" id="PS00138">
    <property type="entry name" value="SUBTILASE_SER"/>
    <property type="match status" value="1"/>
</dbReference>
<dbReference type="InterPro" id="IPR023827">
    <property type="entry name" value="Peptidase_S8_Asp-AS"/>
</dbReference>
<evidence type="ECO:0000259" key="13">
    <source>
        <dbReference type="Pfam" id="PF02225"/>
    </source>
</evidence>
<dbReference type="Gene3D" id="3.40.50.200">
    <property type="entry name" value="Peptidase S8/S53 domain"/>
    <property type="match status" value="1"/>
</dbReference>
<dbReference type="PANTHER" id="PTHR43806">
    <property type="entry name" value="PEPTIDASE S8"/>
    <property type="match status" value="1"/>
</dbReference>
<sequence length="909" mass="94552">MNTPRTTLLLTAAILLAGCGSQNARQPSTPAPSQSGTAIRVPVSEISSTTGRYFVELEGDPTVLGAQSLQGQQASFRAQVARAGIRWQEHSSYQRLFNGFSVSVTPAEAARISRMPGVLSVFPVLEIERPQAMLEQGASETQVQTAAGLTGATYVREELGLTGKGVKVAVMDTGIDLEHPAFRNRVVAGYDFVGDAFGSNGNTTPVPDNNPDDCGGHGTHVAGIVGANDPTNGFLGVAPDVQFGAYKVFGCEGSTNADIMLQAMERADADDMDVLNMSIGAAFQWPSYPTAKAASRLAKRGMIVTVSAGNSGTSGQYATGAPSLGENVISVASIDNTKLELGVLVLAADGSRLGYAVATGAPDPETGLSLPLAKAPGSTPTTANDGCSVNGVSPYAPNSLEGKAVLIRRGTCSFREKALNAQAAGAKAVLIYNNAPGVVSATVAPSLASDNVVIEIPVVGLTPEDGARLDAAIGSTVTFTGDTQLFPNITGNTLSSFSSYGPSPDLDLKPDVSAPGGLIKSTYPLTQEATGYAVLSGTSMAAPHAAGIAALLLEKHPQLASIDGNARRLFQNTAVPGNYFLNGSISPFVDFVQRQGAGLMNAPAALAALESGVSVTPSKIALGESEAFPTRTKVLTLRNNGAVRQIYQVYHVPALAISASTFAPQPLTVAATVSVNGESAEIAEGGINVSVAPYSSVELEVTITAPTAPVRGQYGGHIVMQGVTGVDLSVPYGGLIGDYQSIQVLGNISLPGYGLGTTPRNFPALFDGVEGQIYFEGATPTEKPVFTLGQVNVAEEGEEAAFVLDIPRLWVHLAHQSRWIEMDVLDANGNLLDTVSRDEYVGRNASNSYTGPTSNAYYTWSWDGTLANGNAAPNGDYRLRLRVLKALGDENNPDHIETYTSPVFGIQRP</sequence>
<dbReference type="GO" id="GO:0004252">
    <property type="term" value="F:serine-type endopeptidase activity"/>
    <property type="evidence" value="ECO:0007669"/>
    <property type="project" value="UniProtKB-UniRule"/>
</dbReference>
<feature type="domain" description="PA" evidence="13">
    <location>
        <begin position="376"/>
        <end position="469"/>
    </location>
</feature>
<feature type="domain" description="Peptidase S8/S53" evidence="12">
    <location>
        <begin position="163"/>
        <end position="574"/>
    </location>
</feature>
<dbReference type="RefSeq" id="WP_152870919.1">
    <property type="nucleotide sequence ID" value="NZ_WBSL01000002.1"/>
</dbReference>
<keyword evidence="6 9" id="KW-0378">Hydrolase</keyword>
<feature type="chain" id="PRO_5030518388" evidence="11">
    <location>
        <begin position="25"/>
        <end position="909"/>
    </location>
</feature>
<dbReference type="InterPro" id="IPR046450">
    <property type="entry name" value="PA_dom_sf"/>
</dbReference>
<dbReference type="CDD" id="cd07489">
    <property type="entry name" value="Peptidases_S8_5"/>
    <property type="match status" value="1"/>
</dbReference>
<evidence type="ECO:0000256" key="2">
    <source>
        <dbReference type="ARBA" id="ARBA00022512"/>
    </source>
</evidence>
<dbReference type="Pfam" id="PF00082">
    <property type="entry name" value="Peptidase_S8"/>
    <property type="match status" value="1"/>
</dbReference>
<accession>A0A7X1NVM4</accession>
<evidence type="ECO:0000256" key="4">
    <source>
        <dbReference type="ARBA" id="ARBA00022670"/>
    </source>
</evidence>
<dbReference type="Pfam" id="PF02225">
    <property type="entry name" value="PA"/>
    <property type="match status" value="1"/>
</dbReference>
<dbReference type="AlphaFoldDB" id="A0A7X1NVM4"/>
<dbReference type="InterPro" id="IPR050131">
    <property type="entry name" value="Peptidase_S8_subtilisin-like"/>
</dbReference>
<evidence type="ECO:0000259" key="12">
    <source>
        <dbReference type="Pfam" id="PF00082"/>
    </source>
</evidence>
<dbReference type="GO" id="GO:0005615">
    <property type="term" value="C:extracellular space"/>
    <property type="evidence" value="ECO:0007669"/>
    <property type="project" value="TreeGrafter"/>
</dbReference>
<keyword evidence="7 9" id="KW-0720">Serine protease</keyword>
<evidence type="ECO:0000256" key="6">
    <source>
        <dbReference type="ARBA" id="ARBA00022801"/>
    </source>
</evidence>
<keyword evidence="4 9" id="KW-0645">Protease</keyword>
<feature type="active site" description="Charge relay system" evidence="8 9">
    <location>
        <position position="172"/>
    </location>
</feature>
<dbReference type="SUPFAM" id="SSF52743">
    <property type="entry name" value="Subtilisin-like"/>
    <property type="match status" value="1"/>
</dbReference>
<feature type="signal peptide" evidence="11">
    <location>
        <begin position="1"/>
        <end position="24"/>
    </location>
</feature>
<dbReference type="EMBL" id="WBSL01000002">
    <property type="protein sequence ID" value="MPY66652.1"/>
    <property type="molecule type" value="Genomic_DNA"/>
</dbReference>
<dbReference type="InterPro" id="IPR034187">
    <property type="entry name" value="Peptidases_S8_5"/>
</dbReference>
<dbReference type="GO" id="GO:0006508">
    <property type="term" value="P:proteolysis"/>
    <property type="evidence" value="ECO:0007669"/>
    <property type="project" value="UniProtKB-KW"/>
</dbReference>
<dbReference type="PROSITE" id="PS51257">
    <property type="entry name" value="PROKAR_LIPOPROTEIN"/>
    <property type="match status" value="1"/>
</dbReference>
<gene>
    <name evidence="15" type="ORF">F8S09_08080</name>
</gene>
<evidence type="ECO:0000256" key="9">
    <source>
        <dbReference type="PROSITE-ProRule" id="PRU01240"/>
    </source>
</evidence>
<dbReference type="InterPro" id="IPR036852">
    <property type="entry name" value="Peptidase_S8/S53_dom_sf"/>
</dbReference>
<dbReference type="Gene3D" id="2.60.40.4070">
    <property type="match status" value="1"/>
</dbReference>
<keyword evidence="3" id="KW-0964">Secreted</keyword>
<evidence type="ECO:0000256" key="1">
    <source>
        <dbReference type="ARBA" id="ARBA00011073"/>
    </source>
</evidence>
<name>A0A7X1NVM4_9DEIO</name>
<dbReference type="PROSITE" id="PS51892">
    <property type="entry name" value="SUBTILASE"/>
    <property type="match status" value="1"/>
</dbReference>
<evidence type="ECO:0000259" key="14">
    <source>
        <dbReference type="Pfam" id="PF05922"/>
    </source>
</evidence>
<evidence type="ECO:0000256" key="3">
    <source>
        <dbReference type="ARBA" id="ARBA00022525"/>
    </source>
</evidence>